<feature type="region of interest" description="Disordered" evidence="1">
    <location>
        <begin position="148"/>
        <end position="169"/>
    </location>
</feature>
<evidence type="ECO:0000313" key="2">
    <source>
        <dbReference type="EMBL" id="KAB1228221.1"/>
    </source>
</evidence>
<evidence type="ECO:0000256" key="1">
    <source>
        <dbReference type="SAM" id="MobiDB-lite"/>
    </source>
</evidence>
<evidence type="ECO:0008006" key="4">
    <source>
        <dbReference type="Google" id="ProtNLM"/>
    </source>
</evidence>
<keyword evidence="3" id="KW-1185">Reference proteome</keyword>
<reference evidence="2 3" key="1">
    <citation type="journal article" date="2019" name="Plant Biotechnol. J.">
        <title>The red bayberry genome and genetic basis of sex determination.</title>
        <authorList>
            <person name="Jia H.M."/>
            <person name="Jia H.J."/>
            <person name="Cai Q.L."/>
            <person name="Wang Y."/>
            <person name="Zhao H.B."/>
            <person name="Yang W.F."/>
            <person name="Wang G.Y."/>
            <person name="Li Y.H."/>
            <person name="Zhan D.L."/>
            <person name="Shen Y.T."/>
            <person name="Niu Q.F."/>
            <person name="Chang L."/>
            <person name="Qiu J."/>
            <person name="Zhao L."/>
            <person name="Xie H.B."/>
            <person name="Fu W.Y."/>
            <person name="Jin J."/>
            <person name="Li X.W."/>
            <person name="Jiao Y."/>
            <person name="Zhou C.C."/>
            <person name="Tu T."/>
            <person name="Chai C.Y."/>
            <person name="Gao J.L."/>
            <person name="Fan L.J."/>
            <person name="van de Weg E."/>
            <person name="Wang J.Y."/>
            <person name="Gao Z.S."/>
        </authorList>
    </citation>
    <scope>NUCLEOTIDE SEQUENCE [LARGE SCALE GENOMIC DNA]</scope>
    <source>
        <tissue evidence="2">Leaves</tissue>
    </source>
</reference>
<accession>A0A6A1WTD4</accession>
<dbReference type="PANTHER" id="PTHR33881">
    <property type="entry name" value="NEUROGENIC LOCUS NOTCH-LIKE PROTEIN"/>
    <property type="match status" value="1"/>
</dbReference>
<proteinExistence type="predicted"/>
<feature type="compositionally biased region" description="Basic and acidic residues" evidence="1">
    <location>
        <begin position="160"/>
        <end position="169"/>
    </location>
</feature>
<protein>
    <recommendedName>
        <fullName evidence="4">EGF-like domain-containing protein</fullName>
    </recommendedName>
</protein>
<organism evidence="2 3">
    <name type="scientific">Morella rubra</name>
    <name type="common">Chinese bayberry</name>
    <dbReference type="NCBI Taxonomy" id="262757"/>
    <lineage>
        <taxon>Eukaryota</taxon>
        <taxon>Viridiplantae</taxon>
        <taxon>Streptophyta</taxon>
        <taxon>Embryophyta</taxon>
        <taxon>Tracheophyta</taxon>
        <taxon>Spermatophyta</taxon>
        <taxon>Magnoliopsida</taxon>
        <taxon>eudicotyledons</taxon>
        <taxon>Gunneridae</taxon>
        <taxon>Pentapetalae</taxon>
        <taxon>rosids</taxon>
        <taxon>fabids</taxon>
        <taxon>Fagales</taxon>
        <taxon>Myricaceae</taxon>
        <taxon>Morella</taxon>
    </lineage>
</organism>
<dbReference type="EMBL" id="RXIC02000006">
    <property type="protein sequence ID" value="KAB1228221.1"/>
    <property type="molecule type" value="Genomic_DNA"/>
</dbReference>
<comment type="caution">
    <text evidence="2">The sequence shown here is derived from an EMBL/GenBank/DDBJ whole genome shotgun (WGS) entry which is preliminary data.</text>
</comment>
<dbReference type="Proteomes" id="UP000516437">
    <property type="component" value="Unassembled WGS sequence"/>
</dbReference>
<dbReference type="PANTHER" id="PTHR33881:SF10">
    <property type="entry name" value="SLIT HOMOLOG 2 PROTEIN-LIKE"/>
    <property type="match status" value="1"/>
</dbReference>
<dbReference type="OrthoDB" id="1914642at2759"/>
<gene>
    <name evidence="2" type="ORF">CJ030_MR7G004991</name>
</gene>
<dbReference type="AlphaFoldDB" id="A0A6A1WTD4"/>
<name>A0A6A1WTD4_9ROSI</name>
<evidence type="ECO:0000313" key="3">
    <source>
        <dbReference type="Proteomes" id="UP000516437"/>
    </source>
</evidence>
<sequence>MDMVKKSAEGKVCEEVECGRGNCTVDISAPLGFVCQCDSGWQQTGNSSDDVTFLPCVIPNCTLNYGCQPAPPPVQEKEIPRNLSFFDPCYWVYCGQGKCTKNHTYTHTCQCDSGYFNLLNISAFPCYSECTLGSDCSRLGITVAKTTTSTNGSSNGQGEYLDHHAKSIF</sequence>